<dbReference type="RefSeq" id="WP_072824765.1">
    <property type="nucleotide sequence ID" value="NZ_LT670849.1"/>
</dbReference>
<dbReference type="AlphaFoldDB" id="A0A1M7UUX5"/>
<keyword evidence="2" id="KW-1185">Reference proteome</keyword>
<protein>
    <recommendedName>
        <fullName evidence="3">Helix-turn-helix domain-containing protein</fullName>
    </recommendedName>
</protein>
<organism evidence="1 2">
    <name type="scientific">Bradyrhizobium erythrophlei</name>
    <dbReference type="NCBI Taxonomy" id="1437360"/>
    <lineage>
        <taxon>Bacteria</taxon>
        <taxon>Pseudomonadati</taxon>
        <taxon>Pseudomonadota</taxon>
        <taxon>Alphaproteobacteria</taxon>
        <taxon>Hyphomicrobiales</taxon>
        <taxon>Nitrobacteraceae</taxon>
        <taxon>Bradyrhizobium</taxon>
    </lineage>
</organism>
<proteinExistence type="predicted"/>
<dbReference type="EMBL" id="LT670849">
    <property type="protein sequence ID" value="SHN86754.1"/>
    <property type="molecule type" value="Genomic_DNA"/>
</dbReference>
<evidence type="ECO:0000313" key="1">
    <source>
        <dbReference type="EMBL" id="SHN86754.1"/>
    </source>
</evidence>
<evidence type="ECO:0008006" key="3">
    <source>
        <dbReference type="Google" id="ProtNLM"/>
    </source>
</evidence>
<reference evidence="2" key="1">
    <citation type="submission" date="2016-11" db="EMBL/GenBank/DDBJ databases">
        <authorList>
            <person name="Varghese N."/>
            <person name="Submissions S."/>
        </authorList>
    </citation>
    <scope>NUCLEOTIDE SEQUENCE [LARGE SCALE GENOMIC DNA]</scope>
    <source>
        <strain evidence="2">GAS401</strain>
    </source>
</reference>
<dbReference type="Proteomes" id="UP000184096">
    <property type="component" value="Chromosome I"/>
</dbReference>
<evidence type="ECO:0000313" key="2">
    <source>
        <dbReference type="Proteomes" id="UP000184096"/>
    </source>
</evidence>
<sequence length="150" mass="16652">MNKNGEPALAEFEGFVPAIPCAEGREREASHDAIEHTAVVDGLEQLAQLRQEFDHYRVRTDEALAELLATVIEIRGDLVEMRRRASRAAGSTKLPAGWVTLKQAAYDTGYHRERIRQWAVEGLIKAKRDGGSWRVSLESVIAQAKKSSAP</sequence>
<accession>A0A1M7UUX5</accession>
<name>A0A1M7UUX5_9BRAD</name>
<gene>
    <name evidence="1" type="ORF">SAMN05444170_6817</name>
</gene>